<organism evidence="1">
    <name type="scientific">marine sediment metagenome</name>
    <dbReference type="NCBI Taxonomy" id="412755"/>
    <lineage>
        <taxon>unclassified sequences</taxon>
        <taxon>metagenomes</taxon>
        <taxon>ecological metagenomes</taxon>
    </lineage>
</organism>
<dbReference type="InterPro" id="IPR017853">
    <property type="entry name" value="GH"/>
</dbReference>
<feature type="non-terminal residue" evidence="1">
    <location>
        <position position="1"/>
    </location>
</feature>
<evidence type="ECO:0000313" key="1">
    <source>
        <dbReference type="EMBL" id="KKK50047.1"/>
    </source>
</evidence>
<dbReference type="AlphaFoldDB" id="A0A0F8W090"/>
<dbReference type="EMBL" id="LAZR01068220">
    <property type="protein sequence ID" value="KKK50047.1"/>
    <property type="molecule type" value="Genomic_DNA"/>
</dbReference>
<name>A0A0F8W090_9ZZZZ</name>
<proteinExistence type="predicted"/>
<dbReference type="SUPFAM" id="SSF51445">
    <property type="entry name" value="(Trans)glycosidases"/>
    <property type="match status" value="1"/>
</dbReference>
<sequence>MPSRDGGFGRPLIGRVRKIGFEGFRIGLAHDPQLTKPVLGELSKFPQGRHIWLIAGGKMTKGYPSREYNDPWGPDELVEHAREQASLLARYGFSEPIIEVGNEPDLAHDFWRTRPLLLGQIFRDSANAIRDVLPQAIVLCPSISNLDKDSLEYLRRMFPGELPLGTGCAFHRYPFATDAVDAHPGFANRYQEVEALRKIVGKETPLYVTECGIHEGPHIKKKLFGLCKNKFWLSEADVAKVVTDDLKFWLRAGVKGAAIYQLNSGPNRNEREHTYGIRRFEEPWDGEWKPVAQALPAIIQEVA</sequence>
<gene>
    <name evidence="1" type="ORF">LCGC14_3128940</name>
</gene>
<evidence type="ECO:0008006" key="2">
    <source>
        <dbReference type="Google" id="ProtNLM"/>
    </source>
</evidence>
<dbReference type="Gene3D" id="3.20.20.80">
    <property type="entry name" value="Glycosidases"/>
    <property type="match status" value="1"/>
</dbReference>
<comment type="caution">
    <text evidence="1">The sequence shown here is derived from an EMBL/GenBank/DDBJ whole genome shotgun (WGS) entry which is preliminary data.</text>
</comment>
<protein>
    <recommendedName>
        <fullName evidence="2">Glycoside hydrolase family 5 domain-containing protein</fullName>
    </recommendedName>
</protein>
<reference evidence="1" key="1">
    <citation type="journal article" date="2015" name="Nature">
        <title>Complex archaea that bridge the gap between prokaryotes and eukaryotes.</title>
        <authorList>
            <person name="Spang A."/>
            <person name="Saw J.H."/>
            <person name="Jorgensen S.L."/>
            <person name="Zaremba-Niedzwiedzka K."/>
            <person name="Martijn J."/>
            <person name="Lind A.E."/>
            <person name="van Eijk R."/>
            <person name="Schleper C."/>
            <person name="Guy L."/>
            <person name="Ettema T.J."/>
        </authorList>
    </citation>
    <scope>NUCLEOTIDE SEQUENCE</scope>
</reference>
<accession>A0A0F8W090</accession>